<dbReference type="STRING" id="216142.LT40_08965"/>
<dbReference type="AlphaFoldDB" id="A0A089YUV4"/>
<keyword evidence="2" id="KW-1185">Reference proteome</keyword>
<accession>A0A089YUV4</accession>
<sequence>MPYIVINGANSYDPNNQVEYATEAEADAKAREILQSFPQSSIRTAQLLNSYSAKVTISTKAVPEPSPAADESPTAE</sequence>
<dbReference type="EMBL" id="CP009533">
    <property type="protein sequence ID" value="AIS17520.1"/>
    <property type="molecule type" value="Genomic_DNA"/>
</dbReference>
<name>A0A089YUV4_9PSED</name>
<organism evidence="1 2">
    <name type="scientific">Pseudomonas rhizosphaerae</name>
    <dbReference type="NCBI Taxonomy" id="216142"/>
    <lineage>
        <taxon>Bacteria</taxon>
        <taxon>Pseudomonadati</taxon>
        <taxon>Pseudomonadota</taxon>
        <taxon>Gammaproteobacteria</taxon>
        <taxon>Pseudomonadales</taxon>
        <taxon>Pseudomonadaceae</taxon>
        <taxon>Pseudomonas</taxon>
    </lineage>
</organism>
<dbReference type="KEGG" id="prh:LT40_08965"/>
<evidence type="ECO:0000313" key="2">
    <source>
        <dbReference type="Proteomes" id="UP000029499"/>
    </source>
</evidence>
<dbReference type="HOGENOM" id="CLU_2719258_0_0_6"/>
<dbReference type="RefSeq" id="WP_043188980.1">
    <property type="nucleotide sequence ID" value="NZ_CP009533.1"/>
</dbReference>
<reference evidence="1 2" key="1">
    <citation type="journal article" date="2015" name="J. Biotechnol.">
        <title>Complete genome sequence of Pseudomonas rhizosphaerae IH5T (=DSM 16299T), a phosphate-solubilizing rhizobacterium for bacterial biofertilizer.</title>
        <authorList>
            <person name="Kwak Y."/>
            <person name="Jung B.K."/>
            <person name="Shin J.H."/>
        </authorList>
    </citation>
    <scope>NUCLEOTIDE SEQUENCE [LARGE SCALE GENOMIC DNA]</scope>
    <source>
        <strain evidence="1">DSM 16299</strain>
    </source>
</reference>
<protein>
    <submittedName>
        <fullName evidence="1">Prophage PssSM-02</fullName>
    </submittedName>
</protein>
<dbReference type="Proteomes" id="UP000029499">
    <property type="component" value="Chromosome"/>
</dbReference>
<proteinExistence type="predicted"/>
<gene>
    <name evidence="1" type="ORF">LT40_08965</name>
</gene>
<evidence type="ECO:0000313" key="1">
    <source>
        <dbReference type="EMBL" id="AIS17520.1"/>
    </source>
</evidence>
<dbReference type="OrthoDB" id="7021631at2"/>